<dbReference type="EMBL" id="JACJIA010000008">
    <property type="protein sequence ID" value="MBA8954046.1"/>
    <property type="molecule type" value="Genomic_DNA"/>
</dbReference>
<name>A0A7W3LTI8_ACTNM</name>
<protein>
    <submittedName>
        <fullName evidence="1">Uncharacterized protein</fullName>
    </submittedName>
</protein>
<dbReference type="AlphaFoldDB" id="A0A7W3LTI8"/>
<reference evidence="1 2" key="1">
    <citation type="submission" date="2020-08" db="EMBL/GenBank/DDBJ databases">
        <title>Genomic Encyclopedia of Type Strains, Phase IV (KMG-IV): sequencing the most valuable type-strain genomes for metagenomic binning, comparative biology and taxonomic classification.</title>
        <authorList>
            <person name="Goeker M."/>
        </authorList>
    </citation>
    <scope>NUCLEOTIDE SEQUENCE [LARGE SCALE GENOMIC DNA]</scope>
    <source>
        <strain evidence="1 2">DSM 44197</strain>
    </source>
</reference>
<evidence type="ECO:0000313" key="2">
    <source>
        <dbReference type="Proteomes" id="UP000572680"/>
    </source>
</evidence>
<evidence type="ECO:0000313" key="1">
    <source>
        <dbReference type="EMBL" id="MBA8954046.1"/>
    </source>
</evidence>
<organism evidence="1 2">
    <name type="scientific">Actinomadura namibiensis</name>
    <dbReference type="NCBI Taxonomy" id="182080"/>
    <lineage>
        <taxon>Bacteria</taxon>
        <taxon>Bacillati</taxon>
        <taxon>Actinomycetota</taxon>
        <taxon>Actinomycetes</taxon>
        <taxon>Streptosporangiales</taxon>
        <taxon>Thermomonosporaceae</taxon>
        <taxon>Actinomadura</taxon>
    </lineage>
</organism>
<comment type="caution">
    <text evidence="1">The sequence shown here is derived from an EMBL/GenBank/DDBJ whole genome shotgun (WGS) entry which is preliminary data.</text>
</comment>
<accession>A0A7W3LTI8</accession>
<keyword evidence="2" id="KW-1185">Reference proteome</keyword>
<gene>
    <name evidence="1" type="ORF">HNR61_005700</name>
</gene>
<proteinExistence type="predicted"/>
<dbReference type="Proteomes" id="UP000572680">
    <property type="component" value="Unassembled WGS sequence"/>
</dbReference>
<sequence length="205" mass="22938">MTFELLVWHEPGAVTREEAAAREPDALEPHPAVGEFVREFGALRPEVRVESAGSRYARVRMTPEQVDEISTEVYALARAHGLVTYDPDRGLVHNLGPRSAYQGMQLHTGDGMIVVDPDLPLVHDALARLGPGNPFVALVVFGRHFVQVSPEEGGYELEYKDSGEGVIYRTRVADLAEIQRAFREYATDERDFLERHDWTRANGTP</sequence>
<dbReference type="RefSeq" id="WP_182846184.1">
    <property type="nucleotide sequence ID" value="NZ_BAAALP010000001.1"/>
</dbReference>